<gene>
    <name evidence="1" type="ORF">CIG75_03820</name>
</gene>
<evidence type="ECO:0008006" key="3">
    <source>
        <dbReference type="Google" id="ProtNLM"/>
    </source>
</evidence>
<dbReference type="KEGG" id="tab:CIG75_03820"/>
<accession>A0A223CXY8</accession>
<dbReference type="OrthoDB" id="2380075at2"/>
<keyword evidence="2" id="KW-1185">Reference proteome</keyword>
<dbReference type="RefSeq" id="WP_094235457.1">
    <property type="nucleotide sequence ID" value="NZ_CP022657.1"/>
</dbReference>
<evidence type="ECO:0000313" key="2">
    <source>
        <dbReference type="Proteomes" id="UP000214688"/>
    </source>
</evidence>
<dbReference type="AlphaFoldDB" id="A0A223CXY8"/>
<sequence length="356" mass="40157">MEFAVMPDYLYGASVRINDKWLGIVEDDRPLLFRVRDTGPFTLLVELAPLRTDLTGDVIAVPFARVIKIQDGEIVPPDVETDDALHIRKSGSGFQLHFVYPKVEVLGQGLETLMMPLQTETADFDHDGRLDVAQTFATNLRGHVRLKSAKGNILLQEVYPDNALQIEAADLTRDGRPDLLIFWRGAHDEPFLHLYDGADGSLSTYPGFTGMRRTGLADVLLENKVQTGFREVVKLYRYLPVPYESAQFQLMRTETKILQLAADEEDTVEAFLAAIAVEDRQGAELYLAKGVRLPDLSWYAHEMHSAKDGVATASIFQWIVPGYYDRELWLELELVRQPDKVSVWKIGAVKMRVHGN</sequence>
<name>A0A223CXY8_9BACL</name>
<dbReference type="Proteomes" id="UP000214688">
    <property type="component" value="Chromosome"/>
</dbReference>
<proteinExistence type="predicted"/>
<protein>
    <recommendedName>
        <fullName evidence="3">VCBS repeat-containing protein</fullName>
    </recommendedName>
</protein>
<organism evidence="1 2">
    <name type="scientific">Tumebacillus algifaecis</name>
    <dbReference type="NCBI Taxonomy" id="1214604"/>
    <lineage>
        <taxon>Bacteria</taxon>
        <taxon>Bacillati</taxon>
        <taxon>Bacillota</taxon>
        <taxon>Bacilli</taxon>
        <taxon>Bacillales</taxon>
        <taxon>Alicyclobacillaceae</taxon>
        <taxon>Tumebacillus</taxon>
    </lineage>
</organism>
<dbReference type="SUPFAM" id="SSF69318">
    <property type="entry name" value="Integrin alpha N-terminal domain"/>
    <property type="match status" value="1"/>
</dbReference>
<dbReference type="EMBL" id="CP022657">
    <property type="protein sequence ID" value="ASS74198.1"/>
    <property type="molecule type" value="Genomic_DNA"/>
</dbReference>
<evidence type="ECO:0000313" key="1">
    <source>
        <dbReference type="EMBL" id="ASS74198.1"/>
    </source>
</evidence>
<dbReference type="InterPro" id="IPR028994">
    <property type="entry name" value="Integrin_alpha_N"/>
</dbReference>
<reference evidence="1 2" key="1">
    <citation type="journal article" date="2015" name="Int. J. Syst. Evol. Microbiol.">
        <title>Tumebacillus algifaecis sp. nov., isolated from decomposing algal scum.</title>
        <authorList>
            <person name="Wu Y.F."/>
            <person name="Zhang B."/>
            <person name="Xing P."/>
            <person name="Wu Q.L."/>
            <person name="Liu S.J."/>
        </authorList>
    </citation>
    <scope>NUCLEOTIDE SEQUENCE [LARGE SCALE GENOMIC DNA]</scope>
    <source>
        <strain evidence="1 2">THMBR28</strain>
    </source>
</reference>